<reference evidence="1" key="2">
    <citation type="journal article" date="2015" name="Data Brief">
        <title>Shoot transcriptome of the giant reed, Arundo donax.</title>
        <authorList>
            <person name="Barrero R.A."/>
            <person name="Guerrero F.D."/>
            <person name="Moolhuijzen P."/>
            <person name="Goolsby J.A."/>
            <person name="Tidwell J."/>
            <person name="Bellgard S.E."/>
            <person name="Bellgard M.I."/>
        </authorList>
    </citation>
    <scope>NUCLEOTIDE SEQUENCE</scope>
    <source>
        <tissue evidence="1">Shoot tissue taken approximately 20 cm above the soil surface</tissue>
    </source>
</reference>
<proteinExistence type="predicted"/>
<protein>
    <submittedName>
        <fullName evidence="1">Uncharacterized protein</fullName>
    </submittedName>
</protein>
<accession>A0A0A8Z5S0</accession>
<organism evidence="1">
    <name type="scientific">Arundo donax</name>
    <name type="common">Giant reed</name>
    <name type="synonym">Donax arundinaceus</name>
    <dbReference type="NCBI Taxonomy" id="35708"/>
    <lineage>
        <taxon>Eukaryota</taxon>
        <taxon>Viridiplantae</taxon>
        <taxon>Streptophyta</taxon>
        <taxon>Embryophyta</taxon>
        <taxon>Tracheophyta</taxon>
        <taxon>Spermatophyta</taxon>
        <taxon>Magnoliopsida</taxon>
        <taxon>Liliopsida</taxon>
        <taxon>Poales</taxon>
        <taxon>Poaceae</taxon>
        <taxon>PACMAD clade</taxon>
        <taxon>Arundinoideae</taxon>
        <taxon>Arundineae</taxon>
        <taxon>Arundo</taxon>
    </lineage>
</organism>
<name>A0A0A8Z5S0_ARUDO</name>
<dbReference type="EMBL" id="GBRH01264862">
    <property type="protein sequence ID" value="JAD33033.1"/>
    <property type="molecule type" value="Transcribed_RNA"/>
</dbReference>
<reference evidence="1" key="1">
    <citation type="submission" date="2014-09" db="EMBL/GenBank/DDBJ databases">
        <authorList>
            <person name="Magalhaes I.L.F."/>
            <person name="Oliveira U."/>
            <person name="Santos F.R."/>
            <person name="Vidigal T.H.D.A."/>
            <person name="Brescovit A.D."/>
            <person name="Santos A.J."/>
        </authorList>
    </citation>
    <scope>NUCLEOTIDE SEQUENCE</scope>
    <source>
        <tissue evidence="1">Shoot tissue taken approximately 20 cm above the soil surface</tissue>
    </source>
</reference>
<sequence>MHFVRLAKDEIIMRSKPYTGSSDAGPSNTAVIASNCDGCGVPCGISGVTSAVLFP</sequence>
<dbReference type="AlphaFoldDB" id="A0A0A8Z5S0"/>
<evidence type="ECO:0000313" key="1">
    <source>
        <dbReference type="EMBL" id="JAD33033.1"/>
    </source>
</evidence>